<dbReference type="AlphaFoldDB" id="Q7V552"/>
<dbReference type="PANTHER" id="PTHR12149">
    <property type="entry name" value="FRUCTOSAMINE 3 KINASE-RELATED PROTEIN"/>
    <property type="match status" value="1"/>
</dbReference>
<dbReference type="EMBL" id="BX548175">
    <property type="protein sequence ID" value="CAE21897.1"/>
    <property type="molecule type" value="Genomic_DNA"/>
</dbReference>
<protein>
    <recommendedName>
        <fullName evidence="4">Fructosamine kinase</fullName>
    </recommendedName>
</protein>
<evidence type="ECO:0000313" key="3">
    <source>
        <dbReference type="Proteomes" id="UP000001423"/>
    </source>
</evidence>
<keyword evidence="1" id="KW-0808">Transferase</keyword>
<dbReference type="GO" id="GO:0016301">
    <property type="term" value="F:kinase activity"/>
    <property type="evidence" value="ECO:0007669"/>
    <property type="project" value="UniProtKB-UniRule"/>
</dbReference>
<reference evidence="2 3" key="1">
    <citation type="journal article" date="2003" name="Nature">
        <title>Genome divergence in two Prochlorococcus ecotypes reflects oceanic niche differentiation.</title>
        <authorList>
            <person name="Rocap G."/>
            <person name="Larimer F.W."/>
            <person name="Lamerdin J.E."/>
            <person name="Malfatti S."/>
            <person name="Chain P."/>
            <person name="Ahlgren N.A."/>
            <person name="Arellano A."/>
            <person name="Coleman M."/>
            <person name="Hauser L."/>
            <person name="Hess W.R."/>
            <person name="Johnson Z.I."/>
            <person name="Land M.L."/>
            <person name="Lindell D."/>
            <person name="Post A.F."/>
            <person name="Regala W."/>
            <person name="Shah M."/>
            <person name="Shaw S.L."/>
            <person name="Steglich C."/>
            <person name="Sullivan M.B."/>
            <person name="Ting C.S."/>
            <person name="Tolonen A."/>
            <person name="Webb E.A."/>
            <person name="Zinser E.R."/>
            <person name="Chisholm S.W."/>
        </authorList>
    </citation>
    <scope>NUCLEOTIDE SEQUENCE [LARGE SCALE GENOMIC DNA]</scope>
    <source>
        <strain evidence="3">MIT 9313</strain>
    </source>
</reference>
<name>Q7V552_PROMM</name>
<evidence type="ECO:0000256" key="1">
    <source>
        <dbReference type="PIRNR" id="PIRNR006221"/>
    </source>
</evidence>
<organism evidence="2 3">
    <name type="scientific">Prochlorococcus marinus (strain MIT 9313)</name>
    <dbReference type="NCBI Taxonomy" id="74547"/>
    <lineage>
        <taxon>Bacteria</taxon>
        <taxon>Bacillati</taxon>
        <taxon>Cyanobacteriota</taxon>
        <taxon>Cyanophyceae</taxon>
        <taxon>Synechococcales</taxon>
        <taxon>Prochlorococcaceae</taxon>
        <taxon>Prochlorococcus</taxon>
    </lineage>
</organism>
<dbReference type="HOGENOM" id="CLU_036517_0_1_3"/>
<dbReference type="DNASU" id="1728883"/>
<proteinExistence type="inferred from homology"/>
<evidence type="ECO:0008006" key="4">
    <source>
        <dbReference type="Google" id="ProtNLM"/>
    </source>
</evidence>
<dbReference type="Gene3D" id="3.30.200.20">
    <property type="entry name" value="Phosphorylase Kinase, domain 1"/>
    <property type="match status" value="1"/>
</dbReference>
<sequence>MNERLRQGLVAAEGPLSGEVIKDVECVAGGCIHQAWCLQLKGGRQLFAKTGGADALPMLKVEVEGLKALKAWVDPGVLEVPEPLAFDQVCGEAVLLLPWLDFRAGNQASLGRGLALLHRASAAENPGRFGWPVDGFIGAGSQPGGWREQWGDAFVTLRLRPQLREAARWGLDLVDVEPILAALIPWLDRHQPSPSLVHGDLWSGNANVLSDGRGVLLDPATWWADREVDLAMTQLFGGFSQDFYIGYENVWPLPADASQRVEVYNLYHLINHANLFGGSYRNQSQAILNRLASWLLT</sequence>
<dbReference type="Proteomes" id="UP000001423">
    <property type="component" value="Chromosome"/>
</dbReference>
<comment type="similarity">
    <text evidence="1">Belongs to the fructosamine kinase family.</text>
</comment>
<gene>
    <name evidence="2" type="ordered locus">PMT_1722</name>
</gene>
<dbReference type="Pfam" id="PF03881">
    <property type="entry name" value="Fructosamin_kin"/>
    <property type="match status" value="1"/>
</dbReference>
<dbReference type="Gene3D" id="3.90.1200.10">
    <property type="match status" value="1"/>
</dbReference>
<dbReference type="PIRSF" id="PIRSF006221">
    <property type="entry name" value="Ketosamine-3-kinase"/>
    <property type="match status" value="1"/>
</dbReference>
<keyword evidence="1" id="KW-0418">Kinase</keyword>
<dbReference type="KEGG" id="pmt:PMT_1722"/>
<dbReference type="OrthoDB" id="5291879at2"/>
<keyword evidence="3" id="KW-1185">Reference proteome</keyword>
<evidence type="ECO:0000313" key="2">
    <source>
        <dbReference type="EMBL" id="CAE21897.1"/>
    </source>
</evidence>
<dbReference type="SUPFAM" id="SSF56112">
    <property type="entry name" value="Protein kinase-like (PK-like)"/>
    <property type="match status" value="1"/>
</dbReference>
<dbReference type="RefSeq" id="WP_011131089.1">
    <property type="nucleotide sequence ID" value="NC_005071.1"/>
</dbReference>
<dbReference type="eggNOG" id="COG3001">
    <property type="taxonomic scope" value="Bacteria"/>
</dbReference>
<dbReference type="PANTHER" id="PTHR12149:SF8">
    <property type="entry name" value="PROTEIN-RIBULOSAMINE 3-KINASE"/>
    <property type="match status" value="1"/>
</dbReference>
<accession>Q7V552</accession>
<dbReference type="InterPro" id="IPR011009">
    <property type="entry name" value="Kinase-like_dom_sf"/>
</dbReference>
<dbReference type="InterPro" id="IPR016477">
    <property type="entry name" value="Fructo-/Ketosamine-3-kinase"/>
</dbReference>